<reference evidence="1" key="1">
    <citation type="submission" date="2021-02" db="EMBL/GenBank/DDBJ databases">
        <authorList>
            <person name="Nowell W R."/>
        </authorList>
    </citation>
    <scope>NUCLEOTIDE SEQUENCE</scope>
</reference>
<name>A0A820RV29_9BILA</name>
<organism evidence="1 2">
    <name type="scientific">Adineta steineri</name>
    <dbReference type="NCBI Taxonomy" id="433720"/>
    <lineage>
        <taxon>Eukaryota</taxon>
        <taxon>Metazoa</taxon>
        <taxon>Spiralia</taxon>
        <taxon>Gnathifera</taxon>
        <taxon>Rotifera</taxon>
        <taxon>Eurotatoria</taxon>
        <taxon>Bdelloidea</taxon>
        <taxon>Adinetida</taxon>
        <taxon>Adinetidae</taxon>
        <taxon>Adineta</taxon>
    </lineage>
</organism>
<evidence type="ECO:0000313" key="2">
    <source>
        <dbReference type="Proteomes" id="UP000663881"/>
    </source>
</evidence>
<proteinExistence type="predicted"/>
<dbReference type="EMBL" id="CAJOAY010034230">
    <property type="protein sequence ID" value="CAF4443640.1"/>
    <property type="molecule type" value="Genomic_DNA"/>
</dbReference>
<sequence length="135" mass="15037">GLYEFPNLNGSLLSIDDQRTDPSNPSCLSNQSNRTSWQFDGTILSPTSSLIILADSLKSNRTYQFMVQMENRQNSLIQSIGYLLVRVVDTHPPMIFIGCVISTMCHPNLEFQFVNPTTQVALFAICNGNCTTLKS</sequence>
<comment type="caution">
    <text evidence="1">The sequence shown here is derived from an EMBL/GenBank/DDBJ whole genome shotgun (WGS) entry which is preliminary data.</text>
</comment>
<feature type="non-terminal residue" evidence="1">
    <location>
        <position position="135"/>
    </location>
</feature>
<evidence type="ECO:0000313" key="1">
    <source>
        <dbReference type="EMBL" id="CAF4443640.1"/>
    </source>
</evidence>
<gene>
    <name evidence="1" type="ORF">OKA104_LOCUS53767</name>
</gene>
<accession>A0A820RV29</accession>
<dbReference type="AlphaFoldDB" id="A0A820RV29"/>
<protein>
    <submittedName>
        <fullName evidence="1">Uncharacterized protein</fullName>
    </submittedName>
</protein>
<dbReference type="Proteomes" id="UP000663881">
    <property type="component" value="Unassembled WGS sequence"/>
</dbReference>
<feature type="non-terminal residue" evidence="1">
    <location>
        <position position="1"/>
    </location>
</feature>